<evidence type="ECO:0000256" key="6">
    <source>
        <dbReference type="ARBA" id="ARBA00022723"/>
    </source>
</evidence>
<dbReference type="SUPFAM" id="SSF46589">
    <property type="entry name" value="tRNA-binding arm"/>
    <property type="match status" value="1"/>
</dbReference>
<dbReference type="GO" id="GO:0004826">
    <property type="term" value="F:phenylalanine-tRNA ligase activity"/>
    <property type="evidence" value="ECO:0007669"/>
    <property type="project" value="UniProtKB-UniRule"/>
</dbReference>
<dbReference type="PROSITE" id="PS50862">
    <property type="entry name" value="AA_TRNA_LIGASE_II"/>
    <property type="match status" value="1"/>
</dbReference>
<comment type="subcellular location">
    <subcellularLocation>
        <location evidence="1 13">Cytoplasm</location>
    </subcellularLocation>
</comment>
<evidence type="ECO:0000256" key="13">
    <source>
        <dbReference type="HAMAP-Rule" id="MF_00281"/>
    </source>
</evidence>
<gene>
    <name evidence="13 15" type="primary">pheS</name>
    <name evidence="15" type="ORF">AXFE_25530</name>
</gene>
<keyword evidence="5 13" id="KW-0436">Ligase</keyword>
<evidence type="ECO:0000256" key="12">
    <source>
        <dbReference type="ARBA" id="ARBA00049255"/>
    </source>
</evidence>
<protein>
    <recommendedName>
        <fullName evidence="13">Phenylalanine--tRNA ligase alpha subunit</fullName>
        <ecNumber evidence="13">6.1.1.20</ecNumber>
    </recommendedName>
    <alternativeName>
        <fullName evidence="13">Phenylalanyl-tRNA synthetase alpha subunit</fullName>
        <shortName evidence="13">PheRS</shortName>
    </alternativeName>
</protein>
<dbReference type="Pfam" id="PF01409">
    <property type="entry name" value="tRNA-synt_2d"/>
    <property type="match status" value="1"/>
</dbReference>
<name>A0A0D8HF42_9ACTN</name>
<dbReference type="InterPro" id="IPR045864">
    <property type="entry name" value="aa-tRNA-synth_II/BPL/LPL"/>
</dbReference>
<dbReference type="EMBL" id="JXYS01000079">
    <property type="protein sequence ID" value="KJF16585.1"/>
    <property type="molecule type" value="Genomic_DNA"/>
</dbReference>
<dbReference type="PATRIC" id="fig|1280514.3.peg.3350"/>
<organism evidence="15 16">
    <name type="scientific">Acidithrix ferrooxidans</name>
    <dbReference type="NCBI Taxonomy" id="1280514"/>
    <lineage>
        <taxon>Bacteria</taxon>
        <taxon>Bacillati</taxon>
        <taxon>Actinomycetota</taxon>
        <taxon>Acidimicrobiia</taxon>
        <taxon>Acidimicrobiales</taxon>
        <taxon>Acidimicrobiaceae</taxon>
        <taxon>Acidithrix</taxon>
    </lineage>
</organism>
<dbReference type="SUPFAM" id="SSF55681">
    <property type="entry name" value="Class II aaRS and biotin synthetases"/>
    <property type="match status" value="1"/>
</dbReference>
<evidence type="ECO:0000256" key="9">
    <source>
        <dbReference type="ARBA" id="ARBA00022842"/>
    </source>
</evidence>
<evidence type="ECO:0000256" key="5">
    <source>
        <dbReference type="ARBA" id="ARBA00022598"/>
    </source>
</evidence>
<comment type="catalytic activity">
    <reaction evidence="12 13">
        <text>tRNA(Phe) + L-phenylalanine + ATP = L-phenylalanyl-tRNA(Phe) + AMP + diphosphate + H(+)</text>
        <dbReference type="Rhea" id="RHEA:19413"/>
        <dbReference type="Rhea" id="RHEA-COMP:9668"/>
        <dbReference type="Rhea" id="RHEA-COMP:9699"/>
        <dbReference type="ChEBI" id="CHEBI:15378"/>
        <dbReference type="ChEBI" id="CHEBI:30616"/>
        <dbReference type="ChEBI" id="CHEBI:33019"/>
        <dbReference type="ChEBI" id="CHEBI:58095"/>
        <dbReference type="ChEBI" id="CHEBI:78442"/>
        <dbReference type="ChEBI" id="CHEBI:78531"/>
        <dbReference type="ChEBI" id="CHEBI:456215"/>
        <dbReference type="EC" id="6.1.1.20"/>
    </reaction>
</comment>
<evidence type="ECO:0000256" key="2">
    <source>
        <dbReference type="ARBA" id="ARBA00010207"/>
    </source>
</evidence>
<dbReference type="Proteomes" id="UP000032360">
    <property type="component" value="Unassembled WGS sequence"/>
</dbReference>
<dbReference type="InterPro" id="IPR006195">
    <property type="entry name" value="aa-tRNA-synth_II"/>
</dbReference>
<dbReference type="PANTHER" id="PTHR11538:SF41">
    <property type="entry name" value="PHENYLALANINE--TRNA LIGASE, MITOCHONDRIAL"/>
    <property type="match status" value="1"/>
</dbReference>
<evidence type="ECO:0000313" key="15">
    <source>
        <dbReference type="EMBL" id="KJF16585.1"/>
    </source>
</evidence>
<feature type="binding site" evidence="13">
    <location>
        <position position="265"/>
    </location>
    <ligand>
        <name>Mg(2+)</name>
        <dbReference type="ChEBI" id="CHEBI:18420"/>
        <note>shared with beta subunit</note>
    </ligand>
</feature>
<keyword evidence="4 13" id="KW-0963">Cytoplasm</keyword>
<evidence type="ECO:0000256" key="10">
    <source>
        <dbReference type="ARBA" id="ARBA00022917"/>
    </source>
</evidence>
<evidence type="ECO:0000256" key="4">
    <source>
        <dbReference type="ARBA" id="ARBA00022490"/>
    </source>
</evidence>
<dbReference type="InterPro" id="IPR022911">
    <property type="entry name" value="Phe_tRNA_ligase_alpha1_bac"/>
</dbReference>
<feature type="domain" description="Aminoacyl-transfer RNA synthetases class-II family profile" evidence="14">
    <location>
        <begin position="136"/>
        <end position="341"/>
    </location>
</feature>
<dbReference type="EC" id="6.1.1.20" evidence="13"/>
<evidence type="ECO:0000313" key="16">
    <source>
        <dbReference type="Proteomes" id="UP000032360"/>
    </source>
</evidence>
<evidence type="ECO:0000256" key="11">
    <source>
        <dbReference type="ARBA" id="ARBA00023146"/>
    </source>
</evidence>
<comment type="subunit">
    <text evidence="3 13">Tetramer of two alpha and two beta subunits.</text>
</comment>
<keyword evidence="11 13" id="KW-0030">Aminoacyl-tRNA synthetase</keyword>
<dbReference type="AlphaFoldDB" id="A0A0D8HF42"/>
<dbReference type="InterPro" id="IPR004529">
    <property type="entry name" value="Phe-tRNA-synth_IIc_asu"/>
</dbReference>
<dbReference type="InterPro" id="IPR010978">
    <property type="entry name" value="tRNA-bd_arm"/>
</dbReference>
<dbReference type="InterPro" id="IPR004188">
    <property type="entry name" value="Phe-tRNA_ligase_II_N"/>
</dbReference>
<dbReference type="GO" id="GO:0005737">
    <property type="term" value="C:cytoplasm"/>
    <property type="evidence" value="ECO:0007669"/>
    <property type="project" value="UniProtKB-SubCell"/>
</dbReference>
<dbReference type="NCBIfam" id="TIGR00468">
    <property type="entry name" value="pheS"/>
    <property type="match status" value="1"/>
</dbReference>
<dbReference type="OrthoDB" id="9800719at2"/>
<comment type="similarity">
    <text evidence="2 13">Belongs to the class-II aminoacyl-tRNA synthetase family. Phe-tRNA synthetase alpha subunit type 1 subfamily.</text>
</comment>
<evidence type="ECO:0000256" key="8">
    <source>
        <dbReference type="ARBA" id="ARBA00022840"/>
    </source>
</evidence>
<reference evidence="15 16" key="1">
    <citation type="submission" date="2015-01" db="EMBL/GenBank/DDBJ databases">
        <title>Draft genome of the acidophilic iron oxidizer Acidithrix ferrooxidans strain Py-F3.</title>
        <authorList>
            <person name="Poehlein A."/>
            <person name="Eisen S."/>
            <person name="Schloemann M."/>
            <person name="Johnson B.D."/>
            <person name="Daniel R."/>
            <person name="Muehling M."/>
        </authorList>
    </citation>
    <scope>NUCLEOTIDE SEQUENCE [LARGE SCALE GENOMIC DNA]</scope>
    <source>
        <strain evidence="15 16">Py-F3</strain>
    </source>
</reference>
<evidence type="ECO:0000259" key="14">
    <source>
        <dbReference type="PROSITE" id="PS50862"/>
    </source>
</evidence>
<dbReference type="CDD" id="cd00496">
    <property type="entry name" value="PheRS_alpha_core"/>
    <property type="match status" value="1"/>
</dbReference>
<evidence type="ECO:0000256" key="3">
    <source>
        <dbReference type="ARBA" id="ARBA00011209"/>
    </source>
</evidence>
<proteinExistence type="inferred from homology"/>
<keyword evidence="10 13" id="KW-0648">Protein biosynthesis</keyword>
<dbReference type="InterPro" id="IPR002319">
    <property type="entry name" value="Phenylalanyl-tRNA_Synthase"/>
</dbReference>
<dbReference type="STRING" id="1280514.AXFE_25530"/>
<dbReference type="Gene3D" id="3.30.930.10">
    <property type="entry name" value="Bira Bifunctional Protein, Domain 2"/>
    <property type="match status" value="1"/>
</dbReference>
<comment type="caution">
    <text evidence="15">The sequence shown here is derived from an EMBL/GenBank/DDBJ whole genome shotgun (WGS) entry which is preliminary data.</text>
</comment>
<dbReference type="HAMAP" id="MF_00281">
    <property type="entry name" value="Phe_tRNA_synth_alpha1"/>
    <property type="match status" value="1"/>
</dbReference>
<evidence type="ECO:0000256" key="1">
    <source>
        <dbReference type="ARBA" id="ARBA00004496"/>
    </source>
</evidence>
<dbReference type="PANTHER" id="PTHR11538">
    <property type="entry name" value="PHENYLALANYL-TRNA SYNTHETASE"/>
    <property type="match status" value="1"/>
</dbReference>
<dbReference type="GO" id="GO:0000287">
    <property type="term" value="F:magnesium ion binding"/>
    <property type="evidence" value="ECO:0007669"/>
    <property type="project" value="UniProtKB-UniRule"/>
</dbReference>
<sequence length="350" mass="39216">MDIDQLQDLVKQLSTEFDSRFIKVESVGDLDLLASDFTGKKGKVAGIYRQLGGLEASLRPKAGEIINELRDRIDRVVAEARPDLVNRERSMVLASSFSDPTARPGRDRISSARSHLVTRTRMQLEDTFIGMGFSVEEGPEVESEWYNFEALNIPKFHPARDGQDSFYLNYGADNSVLLRTHTSPVQIRVMQNQSLPIYAIMPGRVFRRDTADARHTVGFHQIEGLVVDRGINFGHLAGTIEAFTQSYFGPDIKSRLRPAYFPFTEPSAEFEVTCTICRGSGCRTCSSTGWIELGGCGMVHPNVFSAVGIDSEVYSGFAFGFGIDRLTQMRYEIPDMRILTENDLRYLSRA</sequence>
<keyword evidence="16" id="KW-1185">Reference proteome</keyword>
<keyword evidence="9 13" id="KW-0460">Magnesium</keyword>
<keyword evidence="6 13" id="KW-0479">Metal-binding</keyword>
<dbReference type="GO" id="GO:0006432">
    <property type="term" value="P:phenylalanyl-tRNA aminoacylation"/>
    <property type="evidence" value="ECO:0007669"/>
    <property type="project" value="UniProtKB-UniRule"/>
</dbReference>
<dbReference type="GO" id="GO:0005524">
    <property type="term" value="F:ATP binding"/>
    <property type="evidence" value="ECO:0007669"/>
    <property type="project" value="UniProtKB-UniRule"/>
</dbReference>
<dbReference type="Pfam" id="PF02912">
    <property type="entry name" value="Phe_tRNA-synt_N"/>
    <property type="match status" value="1"/>
</dbReference>
<keyword evidence="8 13" id="KW-0067">ATP-binding</keyword>
<dbReference type="GO" id="GO:0000049">
    <property type="term" value="F:tRNA binding"/>
    <property type="evidence" value="ECO:0007669"/>
    <property type="project" value="InterPro"/>
</dbReference>
<dbReference type="RefSeq" id="WP_082058720.1">
    <property type="nucleotide sequence ID" value="NZ_JXYS01000079.1"/>
</dbReference>
<evidence type="ECO:0000256" key="7">
    <source>
        <dbReference type="ARBA" id="ARBA00022741"/>
    </source>
</evidence>
<comment type="cofactor">
    <cofactor evidence="13">
        <name>Mg(2+)</name>
        <dbReference type="ChEBI" id="CHEBI:18420"/>
    </cofactor>
    <text evidence="13">Binds 2 magnesium ions per tetramer.</text>
</comment>
<keyword evidence="7 13" id="KW-0547">Nucleotide-binding</keyword>
<accession>A0A0D8HF42</accession>